<dbReference type="EMBL" id="JABDTM020014613">
    <property type="protein sequence ID" value="KAH0819428.1"/>
    <property type="molecule type" value="Genomic_DNA"/>
</dbReference>
<gene>
    <name evidence="8" type="ORF">GEV33_003363</name>
</gene>
<feature type="transmembrane region" description="Helical" evidence="7">
    <location>
        <begin position="364"/>
        <end position="382"/>
    </location>
</feature>
<comment type="similarity">
    <text evidence="2 7">Belongs to the CTL (choline transporter-like) family.</text>
</comment>
<evidence type="ECO:0000256" key="7">
    <source>
        <dbReference type="RuleBase" id="RU368066"/>
    </source>
</evidence>
<evidence type="ECO:0000313" key="8">
    <source>
        <dbReference type="EMBL" id="KAH0819428.1"/>
    </source>
</evidence>
<sequence length="703" mass="80282">MSRNKRKSWQPIPYDPDFNGPLKNRSCTDIICLLLFLIFIGCWAGIAIYAFTSGDPYTLLVPRDSAGSRCGLDHNVKDKPYLFFFDLTKCFGPTVPFTGCPTTQVCVKECPSEYFYFPNQEEEFRKLICSYDVTPTDKIEAKDAVEKKKCAEWYLKSQPLLNRCLYNIGDRKSLKGDIGRKKGDEISEMKRHLNTFAMWTSLFVQNTIGYFTESEEAHQIGQNVVDDLINSWWKILIGVAIAVATCIIYIVIMRWLAALMVWLSLVGVLALLIAAVYFTTRKYIELKNDPILDDTDDKNVFESYATKKDTWLVLLIISSIALAIVLLILIFLRKRILLAIALVKEGSKAVSSVTSVLFFPLFPWIFQLAVIAFTICVALYLATTGEPQYKIRGMANSTCPCSEQGYKDGMICEPEKFAQDCMTDQYNLCSNVTCKFIAMNNPVLYPYLQAFNLLAFLWGSFFVSALGQMILASVFATWYWTFRKSNLPFFAVLDATCRVLRYHIGTLAFGSLIITICRLIRIMLEYVDQKLKKYDNEITRAILCCCKCFFWCLEKFLKFINRNAYIMCAIHGKNFCASAKDAFLLLMRNIVRVFVLDKVTDFLFFLGKLVITMGVGALSYLFFATDLTGIDNSGLNYNVVPVIVIMIITYIIASVFFSVYSMAVDTLFLCFLEDCERNDGSSEKPYYMSRNLMKIFDKKNKKQ</sequence>
<proteinExistence type="inferred from homology"/>
<dbReference type="PANTHER" id="PTHR12385:SF14">
    <property type="entry name" value="CHOLINE TRANSPORTER-LIKE 2"/>
    <property type="match status" value="1"/>
</dbReference>
<keyword evidence="5 7" id="KW-0472">Membrane</keyword>
<feature type="transmembrane region" description="Helical" evidence="7">
    <location>
        <begin position="500"/>
        <end position="524"/>
    </location>
</feature>
<comment type="subcellular location">
    <subcellularLocation>
        <location evidence="7">Cell membrane</location>
        <topology evidence="7">Multi-pass membrane protein</topology>
    </subcellularLocation>
    <subcellularLocation>
        <location evidence="1">Membrane</location>
        <topology evidence="1">Multi-pass membrane protein</topology>
    </subcellularLocation>
</comment>
<dbReference type="AlphaFoldDB" id="A0A8J6LHQ7"/>
<feature type="transmembrane region" description="Helical" evidence="7">
    <location>
        <begin position="232"/>
        <end position="252"/>
    </location>
</feature>
<evidence type="ECO:0000256" key="5">
    <source>
        <dbReference type="ARBA" id="ARBA00023136"/>
    </source>
</evidence>
<feature type="transmembrane region" description="Helical" evidence="7">
    <location>
        <begin position="635"/>
        <end position="659"/>
    </location>
</feature>
<reference evidence="8" key="2">
    <citation type="submission" date="2021-08" db="EMBL/GenBank/DDBJ databases">
        <authorList>
            <person name="Eriksson T."/>
        </authorList>
    </citation>
    <scope>NUCLEOTIDE SEQUENCE</scope>
    <source>
        <strain evidence="8">Stoneville</strain>
        <tissue evidence="8">Whole head</tissue>
    </source>
</reference>
<dbReference type="Proteomes" id="UP000719412">
    <property type="component" value="Unassembled WGS sequence"/>
</dbReference>
<comment type="function">
    <text evidence="7">Choline transporter.</text>
</comment>
<keyword evidence="6" id="KW-0325">Glycoprotein</keyword>
<evidence type="ECO:0000256" key="4">
    <source>
        <dbReference type="ARBA" id="ARBA00022989"/>
    </source>
</evidence>
<feature type="transmembrane region" description="Helical" evidence="7">
    <location>
        <begin position="453"/>
        <end position="480"/>
    </location>
</feature>
<comment type="caution">
    <text evidence="8">The sequence shown here is derived from an EMBL/GenBank/DDBJ whole genome shotgun (WGS) entry which is preliminary data.</text>
</comment>
<organism evidence="8 9">
    <name type="scientific">Tenebrio molitor</name>
    <name type="common">Yellow mealworm beetle</name>
    <dbReference type="NCBI Taxonomy" id="7067"/>
    <lineage>
        <taxon>Eukaryota</taxon>
        <taxon>Metazoa</taxon>
        <taxon>Ecdysozoa</taxon>
        <taxon>Arthropoda</taxon>
        <taxon>Hexapoda</taxon>
        <taxon>Insecta</taxon>
        <taxon>Pterygota</taxon>
        <taxon>Neoptera</taxon>
        <taxon>Endopterygota</taxon>
        <taxon>Coleoptera</taxon>
        <taxon>Polyphaga</taxon>
        <taxon>Cucujiformia</taxon>
        <taxon>Tenebrionidae</taxon>
        <taxon>Tenebrio</taxon>
    </lineage>
</organism>
<feature type="transmembrane region" description="Helical" evidence="7">
    <location>
        <begin position="337"/>
        <end position="358"/>
    </location>
</feature>
<dbReference type="InterPro" id="IPR007603">
    <property type="entry name" value="Choline_transptr-like"/>
</dbReference>
<reference evidence="8" key="1">
    <citation type="journal article" date="2020" name="J Insects Food Feed">
        <title>The yellow mealworm (Tenebrio molitor) genome: a resource for the emerging insects as food and feed industry.</title>
        <authorList>
            <person name="Eriksson T."/>
            <person name="Andere A."/>
            <person name="Kelstrup H."/>
            <person name="Emery V."/>
            <person name="Picard C."/>
        </authorList>
    </citation>
    <scope>NUCLEOTIDE SEQUENCE</scope>
    <source>
        <strain evidence="8">Stoneville</strain>
        <tissue evidence="8">Whole head</tissue>
    </source>
</reference>
<evidence type="ECO:0000256" key="2">
    <source>
        <dbReference type="ARBA" id="ARBA00007168"/>
    </source>
</evidence>
<keyword evidence="9" id="KW-1185">Reference proteome</keyword>
<accession>A0A8J6LHQ7</accession>
<evidence type="ECO:0000313" key="9">
    <source>
        <dbReference type="Proteomes" id="UP000719412"/>
    </source>
</evidence>
<evidence type="ECO:0000256" key="6">
    <source>
        <dbReference type="ARBA" id="ARBA00023180"/>
    </source>
</evidence>
<protein>
    <recommendedName>
        <fullName evidence="7">Choline transporter-like protein</fullName>
    </recommendedName>
</protein>
<feature type="transmembrane region" description="Helical" evidence="7">
    <location>
        <begin position="602"/>
        <end position="623"/>
    </location>
</feature>
<feature type="transmembrane region" description="Helical" evidence="7">
    <location>
        <begin position="30"/>
        <end position="51"/>
    </location>
</feature>
<dbReference type="GO" id="GO:0005886">
    <property type="term" value="C:plasma membrane"/>
    <property type="evidence" value="ECO:0007669"/>
    <property type="project" value="UniProtKB-SubCell"/>
</dbReference>
<evidence type="ECO:0000256" key="3">
    <source>
        <dbReference type="ARBA" id="ARBA00022692"/>
    </source>
</evidence>
<keyword evidence="3 7" id="KW-0812">Transmembrane</keyword>
<feature type="transmembrane region" description="Helical" evidence="7">
    <location>
        <begin position="259"/>
        <end position="278"/>
    </location>
</feature>
<keyword evidence="4 7" id="KW-1133">Transmembrane helix</keyword>
<evidence type="ECO:0000256" key="1">
    <source>
        <dbReference type="ARBA" id="ARBA00004141"/>
    </source>
</evidence>
<dbReference type="PANTHER" id="PTHR12385">
    <property type="entry name" value="CHOLINE TRANSPORTER-LIKE (SLC FAMILY 44)"/>
    <property type="match status" value="1"/>
</dbReference>
<dbReference type="GO" id="GO:0022857">
    <property type="term" value="F:transmembrane transporter activity"/>
    <property type="evidence" value="ECO:0007669"/>
    <property type="project" value="UniProtKB-UniRule"/>
</dbReference>
<name>A0A8J6LHQ7_TENMO</name>
<dbReference type="Pfam" id="PF04515">
    <property type="entry name" value="Choline_transpo"/>
    <property type="match status" value="1"/>
</dbReference>
<feature type="transmembrane region" description="Helical" evidence="7">
    <location>
        <begin position="311"/>
        <end position="332"/>
    </location>
</feature>